<evidence type="ECO:0000313" key="1">
    <source>
        <dbReference type="EMBL" id="MFD2694827.1"/>
    </source>
</evidence>
<keyword evidence="2" id="KW-1185">Reference proteome</keyword>
<protein>
    <submittedName>
        <fullName evidence="1">Uncharacterized protein</fullName>
    </submittedName>
</protein>
<dbReference type="EMBL" id="JBHUMQ010000031">
    <property type="protein sequence ID" value="MFD2694827.1"/>
    <property type="molecule type" value="Genomic_DNA"/>
</dbReference>
<organism evidence="1 2">
    <name type="scientific">Sporolactobacillus shoreicorticis</name>
    <dbReference type="NCBI Taxonomy" id="1923877"/>
    <lineage>
        <taxon>Bacteria</taxon>
        <taxon>Bacillati</taxon>
        <taxon>Bacillota</taxon>
        <taxon>Bacilli</taxon>
        <taxon>Bacillales</taxon>
        <taxon>Sporolactobacillaceae</taxon>
        <taxon>Sporolactobacillus</taxon>
    </lineage>
</organism>
<accession>A0ABW5S5E6</accession>
<sequence length="45" mass="5208">MEQDKATNLAKRIIQLDLKRDELLEELIMVSGNDALELLRRVQNA</sequence>
<reference evidence="2" key="1">
    <citation type="journal article" date="2019" name="Int. J. Syst. Evol. Microbiol.">
        <title>The Global Catalogue of Microorganisms (GCM) 10K type strain sequencing project: providing services to taxonomists for standard genome sequencing and annotation.</title>
        <authorList>
            <consortium name="The Broad Institute Genomics Platform"/>
            <consortium name="The Broad Institute Genome Sequencing Center for Infectious Disease"/>
            <person name="Wu L."/>
            <person name="Ma J."/>
        </authorList>
    </citation>
    <scope>NUCLEOTIDE SEQUENCE [LARGE SCALE GENOMIC DNA]</scope>
    <source>
        <strain evidence="2">TISTR 2466</strain>
    </source>
</reference>
<gene>
    <name evidence="1" type="ORF">ACFSUE_14515</name>
</gene>
<proteinExistence type="predicted"/>
<comment type="caution">
    <text evidence="1">The sequence shown here is derived from an EMBL/GenBank/DDBJ whole genome shotgun (WGS) entry which is preliminary data.</text>
</comment>
<dbReference type="RefSeq" id="WP_253061946.1">
    <property type="nucleotide sequence ID" value="NZ_JAMXWM010000011.1"/>
</dbReference>
<dbReference type="Proteomes" id="UP001597399">
    <property type="component" value="Unassembled WGS sequence"/>
</dbReference>
<name>A0ABW5S5E6_9BACL</name>
<evidence type="ECO:0000313" key="2">
    <source>
        <dbReference type="Proteomes" id="UP001597399"/>
    </source>
</evidence>